<dbReference type="VEuPathDB" id="AmoebaDB:ACA1_096260"/>
<dbReference type="Pfam" id="PF08124">
    <property type="entry name" value="Lyase_8_N"/>
    <property type="match status" value="1"/>
</dbReference>
<dbReference type="PANTHER" id="PTHR38481:SF1">
    <property type="entry name" value="HYALURONATE LYASE"/>
    <property type="match status" value="1"/>
</dbReference>
<evidence type="ECO:0000256" key="3">
    <source>
        <dbReference type="ARBA" id="ARBA00023239"/>
    </source>
</evidence>
<dbReference type="Gene3D" id="2.60.220.10">
    <property type="entry name" value="Polysaccharide lyase family 8-like, C-terminal"/>
    <property type="match status" value="1"/>
</dbReference>
<dbReference type="AlphaFoldDB" id="L8GIP3"/>
<evidence type="ECO:0000256" key="1">
    <source>
        <dbReference type="ARBA" id="ARBA00006699"/>
    </source>
</evidence>
<dbReference type="GO" id="GO:0005576">
    <property type="term" value="C:extracellular region"/>
    <property type="evidence" value="ECO:0007669"/>
    <property type="project" value="InterPro"/>
</dbReference>
<evidence type="ECO:0000313" key="8">
    <source>
        <dbReference type="Proteomes" id="UP000011083"/>
    </source>
</evidence>
<gene>
    <name evidence="7" type="ORF">ACA1_096260</name>
</gene>
<dbReference type="GO" id="GO:0016837">
    <property type="term" value="F:carbon-oxygen lyase activity, acting on polysaccharides"/>
    <property type="evidence" value="ECO:0007669"/>
    <property type="project" value="UniProtKB-ARBA"/>
</dbReference>
<name>L8GIP3_ACACF</name>
<accession>L8GIP3</accession>
<dbReference type="RefSeq" id="XP_004334968.1">
    <property type="nucleotide sequence ID" value="XM_004334920.1"/>
</dbReference>
<dbReference type="InterPro" id="IPR038970">
    <property type="entry name" value="Lyase_8"/>
</dbReference>
<dbReference type="InterPro" id="IPR014718">
    <property type="entry name" value="GH-type_carb-bd"/>
</dbReference>
<dbReference type="Gene3D" id="2.70.98.10">
    <property type="match status" value="1"/>
</dbReference>
<keyword evidence="8" id="KW-1185">Reference proteome</keyword>
<dbReference type="InterPro" id="IPR011013">
    <property type="entry name" value="Gal_mutarotase_sf_dom"/>
</dbReference>
<dbReference type="InterPro" id="IPR011071">
    <property type="entry name" value="Lyase_8-like_C"/>
</dbReference>
<dbReference type="Pfam" id="PF02278">
    <property type="entry name" value="Lyase_8"/>
    <property type="match status" value="1"/>
</dbReference>
<feature type="domain" description="Polysaccharide lyase family 8 C-terminal" evidence="5">
    <location>
        <begin position="615"/>
        <end position="688"/>
    </location>
</feature>
<dbReference type="OrthoDB" id="5980780at2759"/>
<dbReference type="GeneID" id="14913571"/>
<dbReference type="GO" id="GO:0030246">
    <property type="term" value="F:carbohydrate binding"/>
    <property type="evidence" value="ECO:0007669"/>
    <property type="project" value="InterPro"/>
</dbReference>
<sequence>CQCFFGHLKDGVDRQGALSYANTIHPNGSWSHIDYRRGCGVKRALWPATEHLDRVLVMTKAWAAPESTAHLDPVLLAKIVMGLDWWLVRDYSDEGCTDTNDPSDCCGMTGMWHPNWWWNMVGVPLRIGPTCLLLRSARPSVLTPTRRAGCSAILRRSDWRGATGANTLWLAQGAVWDSLLRNDQTKVAAAYGASEREARYSPGSEDGIKRDGSFLQHSGVLYTGGYGSAFASVYVALFSAAAGTSFAPSAVGQEVFSKLVLDGLRWAVVHSPQRQVSFFDPSVTGRGIARRSSGAGLGLDFTALANLTVGWARQAEFADFARMFESREGSGLTGNRIYPAADYMVHRRADYVVSIKAFSERVATSECINAENRRGLHLSDGAMFVHRSGKEYCGGPDQAEDAAVFPLWDWHHVPGTTVDWGVDRLECSQVYSKGLTGFVGGASDGTYGAFAMRFVSAFTTNLSLKKAWFMFDDEIVVLVADITSADPRAPVHSVLDSKVLHGNVYTSVLGNQAPLDIGVQSTTWPWWLHHDGVGYVFPGNVNTLESVALHLDLTKPRTGNWSAIGSDAGTSTLPTFTAWLTHQQPPVAGDSLAYVLVPSVSLDAFDPRRTLEAGEVVSNSATSLVVVHRGLGLAGVVLWAARHRVRFALEAAEWELQADHPCVLLAREAQGGNELQLTVAEPTQRLTRVALRVTRRRSRSGREAPETTSAILAIYFNARDGSSQSATWRDDLPYVAISHGTTHQGLVTIFIRTYWSLFEPSKP</sequence>
<dbReference type="InterPro" id="IPR008929">
    <property type="entry name" value="Chondroitin_lyas"/>
</dbReference>
<dbReference type="OMA" id="GANRIWE"/>
<dbReference type="Pfam" id="PF02884">
    <property type="entry name" value="Lyase_8_C"/>
    <property type="match status" value="1"/>
</dbReference>
<comment type="similarity">
    <text evidence="1">Belongs to the polysaccharide lyase 8 family.</text>
</comment>
<dbReference type="InterPro" id="IPR012970">
    <property type="entry name" value="Lyase_8_alpha_N"/>
</dbReference>
<evidence type="ECO:0000256" key="2">
    <source>
        <dbReference type="ARBA" id="ARBA00022729"/>
    </source>
</evidence>
<dbReference type="SUPFAM" id="SSF49863">
    <property type="entry name" value="Hyaluronate lyase-like, C-terminal domain"/>
    <property type="match status" value="1"/>
</dbReference>
<reference evidence="7 8" key="1">
    <citation type="journal article" date="2013" name="Genome Biol.">
        <title>Genome of Acanthamoeba castellanii highlights extensive lateral gene transfer and early evolution of tyrosine kinase signaling.</title>
        <authorList>
            <person name="Clarke M."/>
            <person name="Lohan A.J."/>
            <person name="Liu B."/>
            <person name="Lagkouvardos I."/>
            <person name="Roy S."/>
            <person name="Zafar N."/>
            <person name="Bertelli C."/>
            <person name="Schilde C."/>
            <person name="Kianianmomeni A."/>
            <person name="Burglin T.R."/>
            <person name="Frech C."/>
            <person name="Turcotte B."/>
            <person name="Kopec K.O."/>
            <person name="Synnott J.M."/>
            <person name="Choo C."/>
            <person name="Paponov I."/>
            <person name="Finkler A."/>
            <person name="Soon Heng Tan C."/>
            <person name="Hutchins A.P."/>
            <person name="Weinmeier T."/>
            <person name="Rattei T."/>
            <person name="Chu J.S."/>
            <person name="Gimenez G."/>
            <person name="Irimia M."/>
            <person name="Rigden D.J."/>
            <person name="Fitzpatrick D.A."/>
            <person name="Lorenzo-Morales J."/>
            <person name="Bateman A."/>
            <person name="Chiu C.H."/>
            <person name="Tang P."/>
            <person name="Hegemann P."/>
            <person name="Fromm H."/>
            <person name="Raoult D."/>
            <person name="Greub G."/>
            <person name="Miranda-Saavedra D."/>
            <person name="Chen N."/>
            <person name="Nash P."/>
            <person name="Ginger M.L."/>
            <person name="Horn M."/>
            <person name="Schaap P."/>
            <person name="Caler L."/>
            <person name="Loftus B."/>
        </authorList>
    </citation>
    <scope>NUCLEOTIDE SEQUENCE [LARGE SCALE GENOMIC DNA]</scope>
    <source>
        <strain evidence="7 8">Neff</strain>
    </source>
</reference>
<dbReference type="Proteomes" id="UP000011083">
    <property type="component" value="Unassembled WGS sequence"/>
</dbReference>
<evidence type="ECO:0000259" key="5">
    <source>
        <dbReference type="Pfam" id="PF02884"/>
    </source>
</evidence>
<dbReference type="Gene3D" id="1.50.10.100">
    <property type="entry name" value="Chondroitin AC/alginate lyase"/>
    <property type="match status" value="1"/>
</dbReference>
<feature type="domain" description="Polysaccharide lyase 8 N-terminal alpha-helical" evidence="6">
    <location>
        <begin position="44"/>
        <end position="293"/>
    </location>
</feature>
<organism evidence="7 8">
    <name type="scientific">Acanthamoeba castellanii (strain ATCC 30010 / Neff)</name>
    <dbReference type="NCBI Taxonomy" id="1257118"/>
    <lineage>
        <taxon>Eukaryota</taxon>
        <taxon>Amoebozoa</taxon>
        <taxon>Discosea</taxon>
        <taxon>Longamoebia</taxon>
        <taxon>Centramoebida</taxon>
        <taxon>Acanthamoebidae</taxon>
        <taxon>Acanthamoeba</taxon>
    </lineage>
</organism>
<dbReference type="PANTHER" id="PTHR38481">
    <property type="entry name" value="HYALURONATE LYASE"/>
    <property type="match status" value="1"/>
</dbReference>
<feature type="domain" description="Polysaccharide lyase family 8 central" evidence="4">
    <location>
        <begin position="335"/>
        <end position="601"/>
    </location>
</feature>
<evidence type="ECO:0000259" key="6">
    <source>
        <dbReference type="Pfam" id="PF08124"/>
    </source>
</evidence>
<dbReference type="EMBL" id="KB008103">
    <property type="protein sequence ID" value="ELR12955.1"/>
    <property type="molecule type" value="Genomic_DNA"/>
</dbReference>
<evidence type="ECO:0000259" key="4">
    <source>
        <dbReference type="Pfam" id="PF02278"/>
    </source>
</evidence>
<dbReference type="GO" id="GO:0005975">
    <property type="term" value="P:carbohydrate metabolic process"/>
    <property type="evidence" value="ECO:0007669"/>
    <property type="project" value="InterPro"/>
</dbReference>
<keyword evidence="2" id="KW-0732">Signal</keyword>
<dbReference type="KEGG" id="acan:ACA1_096260"/>
<dbReference type="InterPro" id="IPR004103">
    <property type="entry name" value="Lyase_8_C"/>
</dbReference>
<dbReference type="SUPFAM" id="SSF48230">
    <property type="entry name" value="Chondroitin AC/alginate lyase"/>
    <property type="match status" value="1"/>
</dbReference>
<protein>
    <submittedName>
        <fullName evidence="7">Polysaccharide lyase</fullName>
    </submittedName>
</protein>
<proteinExistence type="inferred from homology"/>
<dbReference type="InterPro" id="IPR003159">
    <property type="entry name" value="Lyase_8_central_dom"/>
</dbReference>
<keyword evidence="3 7" id="KW-0456">Lyase</keyword>
<feature type="non-terminal residue" evidence="7">
    <location>
        <position position="763"/>
    </location>
</feature>
<evidence type="ECO:0000313" key="7">
    <source>
        <dbReference type="EMBL" id="ELR12955.1"/>
    </source>
</evidence>
<dbReference type="SUPFAM" id="SSF74650">
    <property type="entry name" value="Galactose mutarotase-like"/>
    <property type="match status" value="1"/>
</dbReference>